<evidence type="ECO:0000313" key="1">
    <source>
        <dbReference type="EMBL" id="TGD59488.1"/>
    </source>
</evidence>
<reference evidence="1 2" key="1">
    <citation type="submission" date="2019-04" db="EMBL/GenBank/DDBJ databases">
        <title>Flavobacterium sp. strain DS2-A Genome sequencing and assembly.</title>
        <authorList>
            <person name="Kim I."/>
        </authorList>
    </citation>
    <scope>NUCLEOTIDE SEQUENCE [LARGE SCALE GENOMIC DNA]</scope>
    <source>
        <strain evidence="1 2">DS2-A</strain>
    </source>
</reference>
<sequence length="96" mass="11123">MSKKIIIGADELILWLRKNQKAKEIPNDEIQGLGRKIYELMVKELGSIKVVENSPSYWANMMEDKNIEKFNLPKTSAQYEIDSSRIGDLYETLSSW</sequence>
<organism evidence="1 2">
    <name type="scientific">Flavobacterium humi</name>
    <dbReference type="NCBI Taxonomy" id="2562683"/>
    <lineage>
        <taxon>Bacteria</taxon>
        <taxon>Pseudomonadati</taxon>
        <taxon>Bacteroidota</taxon>
        <taxon>Flavobacteriia</taxon>
        <taxon>Flavobacteriales</taxon>
        <taxon>Flavobacteriaceae</taxon>
        <taxon>Flavobacterium</taxon>
    </lineage>
</organism>
<keyword evidence="2" id="KW-1185">Reference proteome</keyword>
<dbReference type="EMBL" id="SRLH01000001">
    <property type="protein sequence ID" value="TGD59488.1"/>
    <property type="molecule type" value="Genomic_DNA"/>
</dbReference>
<proteinExistence type="predicted"/>
<dbReference type="Proteomes" id="UP000297407">
    <property type="component" value="Unassembled WGS sequence"/>
</dbReference>
<accession>A0A4Z0LC90</accession>
<dbReference type="RefSeq" id="WP_135524695.1">
    <property type="nucleotide sequence ID" value="NZ_SRLH01000001.1"/>
</dbReference>
<dbReference type="AlphaFoldDB" id="A0A4Z0LC90"/>
<comment type="caution">
    <text evidence="1">The sequence shown here is derived from an EMBL/GenBank/DDBJ whole genome shotgun (WGS) entry which is preliminary data.</text>
</comment>
<gene>
    <name evidence="1" type="ORF">E4635_00710</name>
</gene>
<evidence type="ECO:0000313" key="2">
    <source>
        <dbReference type="Proteomes" id="UP000297407"/>
    </source>
</evidence>
<protein>
    <submittedName>
        <fullName evidence="1">Uncharacterized protein</fullName>
    </submittedName>
</protein>
<dbReference type="OrthoDB" id="190276at2"/>
<name>A0A4Z0LC90_9FLAO</name>